<feature type="compositionally biased region" description="Low complexity" evidence="1">
    <location>
        <begin position="195"/>
        <end position="205"/>
    </location>
</feature>
<dbReference type="InterPro" id="IPR057081">
    <property type="entry name" value="PH_N"/>
</dbReference>
<organism evidence="4 5">
    <name type="scientific">Ajellomyces capsulatus (strain H88)</name>
    <name type="common">Darling's disease fungus</name>
    <name type="synonym">Histoplasma capsulatum</name>
    <dbReference type="NCBI Taxonomy" id="544711"/>
    <lineage>
        <taxon>Eukaryota</taxon>
        <taxon>Fungi</taxon>
        <taxon>Dikarya</taxon>
        <taxon>Ascomycota</taxon>
        <taxon>Pezizomycotina</taxon>
        <taxon>Eurotiomycetes</taxon>
        <taxon>Eurotiomycetidae</taxon>
        <taxon>Onygenales</taxon>
        <taxon>Ajellomycetaceae</taxon>
        <taxon>Histoplasma</taxon>
    </lineage>
</organism>
<sequence>MSFIQAALDAENVASTFSKFVAYVPDDASNITSVVTEFFTICASLRSLETLHNSPLRSNFIYINNDVELVVGVSLHHTTRVINEAFIAMDNGGQAQASQHTVRQTWLNLHNYFQHEAGYPLSVRLQYYKQMLAELILVVRNERGDQAALANLRKALTILRMAQDQRYAADTERRRQVNFTNDGRTFGPPPPTTPLGPSTTFAPTMPTAPPLSVVPPAPPPPTLGARPRSNTPPLKSALRKPTPVSATPTLKRSYERRRPTGGRTASPHAPGWFEVESPVPSFESLDSPSTTDSTSTDSFSFLDPVDHWAVALFSSLTTTAETPLPHSNKGSKCYAAGFSMPDTLARLEKDFHELFRLKFEPNLIVILYLRARDHRARILCQVTCSPSKTVYATEPLNRLTLSRQQSHLLLCTSSSKEQGLRAWLSLQFDTIEKMVLFHCAFIALRGQDSGHPISSTPDPFSLDEKEIYGGLILDDSYLHALRIFQDRASGVIRLQASIHSGELADVPVWTAFIHDYIGSKSWMRRVDYKTIILSDLDRATFIHSDQYTPRITRHHEHVLTFTKESDAGDFESEITLLRRHSRLYK</sequence>
<dbReference type="AlphaFoldDB" id="A0A8A1LF92"/>
<proteinExistence type="predicted"/>
<protein>
    <submittedName>
        <fullName evidence="4">Uncharacterized protein</fullName>
    </submittedName>
</protein>
<evidence type="ECO:0000313" key="5">
    <source>
        <dbReference type="Proteomes" id="UP000663419"/>
    </source>
</evidence>
<reference evidence="4" key="1">
    <citation type="submission" date="2021-01" db="EMBL/GenBank/DDBJ databases">
        <title>Chromosome-level genome assembly of a human fungal pathogen reveals clustering of transcriptionally co-regulated genes.</title>
        <authorList>
            <person name="Voorhies M."/>
            <person name="Cohen S."/>
            <person name="Shea T.P."/>
            <person name="Petrus S."/>
            <person name="Munoz J.F."/>
            <person name="Poplawski S."/>
            <person name="Goldman W.E."/>
            <person name="Michael T."/>
            <person name="Cuomo C.A."/>
            <person name="Sil A."/>
            <person name="Beyhan S."/>
        </authorList>
    </citation>
    <scope>NUCLEOTIDE SEQUENCE</scope>
    <source>
        <strain evidence="4">H88</strain>
    </source>
</reference>
<dbReference type="EMBL" id="CP069103">
    <property type="protein sequence ID" value="QSS52719.1"/>
    <property type="molecule type" value="Genomic_DNA"/>
</dbReference>
<evidence type="ECO:0000259" key="2">
    <source>
        <dbReference type="Pfam" id="PF23074"/>
    </source>
</evidence>
<feature type="domain" description="PH" evidence="2">
    <location>
        <begin position="340"/>
        <end position="464"/>
    </location>
</feature>
<gene>
    <name evidence="4" type="ORF">I7I53_08447</name>
</gene>
<feature type="compositionally biased region" description="Pro residues" evidence="1">
    <location>
        <begin position="206"/>
        <end position="222"/>
    </location>
</feature>
<dbReference type="InterPro" id="IPR057082">
    <property type="entry name" value="PH_C"/>
</dbReference>
<name>A0A8A1LF92_AJEC8</name>
<feature type="region of interest" description="Disordered" evidence="1">
    <location>
        <begin position="168"/>
        <end position="273"/>
    </location>
</feature>
<evidence type="ECO:0000313" key="4">
    <source>
        <dbReference type="EMBL" id="QSS52719.1"/>
    </source>
</evidence>
<dbReference type="Pfam" id="PF23076">
    <property type="entry name" value="PH_FT_C"/>
    <property type="match status" value="1"/>
</dbReference>
<accession>A0A8A1LF92</accession>
<dbReference type="VEuPathDB" id="FungiDB:I7I53_08447"/>
<evidence type="ECO:0000259" key="3">
    <source>
        <dbReference type="Pfam" id="PF23076"/>
    </source>
</evidence>
<feature type="domain" description="PH" evidence="3">
    <location>
        <begin position="465"/>
        <end position="576"/>
    </location>
</feature>
<dbReference type="Proteomes" id="UP000663419">
    <property type="component" value="Chromosome 2"/>
</dbReference>
<evidence type="ECO:0000256" key="1">
    <source>
        <dbReference type="SAM" id="MobiDB-lite"/>
    </source>
</evidence>
<dbReference type="Pfam" id="PF23074">
    <property type="entry name" value="PH_FT_N"/>
    <property type="match status" value="1"/>
</dbReference>